<comment type="caution">
    <text evidence="3">The sequence shown here is derived from an EMBL/GenBank/DDBJ whole genome shotgun (WGS) entry which is preliminary data.</text>
</comment>
<name>A0A6L6YHL0_9BURK</name>
<gene>
    <name evidence="3" type="ORF">E5987_08160</name>
</gene>
<dbReference type="Proteomes" id="UP000472580">
    <property type="component" value="Unassembled WGS sequence"/>
</dbReference>
<dbReference type="EMBL" id="WSRP01000023">
    <property type="protein sequence ID" value="MVX57180.1"/>
    <property type="molecule type" value="Genomic_DNA"/>
</dbReference>
<evidence type="ECO:0000313" key="3">
    <source>
        <dbReference type="EMBL" id="MVX57180.1"/>
    </source>
</evidence>
<dbReference type="RefSeq" id="WP_202074589.1">
    <property type="nucleotide sequence ID" value="NZ_WSRP01000023.1"/>
</dbReference>
<evidence type="ECO:0000313" key="4">
    <source>
        <dbReference type="Proteomes" id="UP000472580"/>
    </source>
</evidence>
<proteinExistence type="predicted"/>
<reference evidence="3 4" key="1">
    <citation type="submission" date="2019-12" db="EMBL/GenBank/DDBJ databases">
        <title>Microbes associate with the intestines of laboratory mice.</title>
        <authorList>
            <person name="Navarre W."/>
            <person name="Wong E."/>
        </authorList>
    </citation>
    <scope>NUCLEOTIDE SEQUENCE [LARGE SCALE GENOMIC DNA]</scope>
    <source>
        <strain evidence="3 4">NM82_D38</strain>
    </source>
</reference>
<evidence type="ECO:0000256" key="1">
    <source>
        <dbReference type="SAM" id="MobiDB-lite"/>
    </source>
</evidence>
<keyword evidence="4" id="KW-1185">Reference proteome</keyword>
<feature type="region of interest" description="Disordered" evidence="1">
    <location>
        <begin position="525"/>
        <end position="565"/>
    </location>
</feature>
<accession>A0A6L6YHL0</accession>
<feature type="signal peptide" evidence="2">
    <location>
        <begin position="1"/>
        <end position="17"/>
    </location>
</feature>
<organism evidence="3 4">
    <name type="scientific">Parasutterella muris</name>
    <dbReference type="NCBI Taxonomy" id="2565572"/>
    <lineage>
        <taxon>Bacteria</taxon>
        <taxon>Pseudomonadati</taxon>
        <taxon>Pseudomonadota</taxon>
        <taxon>Betaproteobacteria</taxon>
        <taxon>Burkholderiales</taxon>
        <taxon>Sutterellaceae</taxon>
        <taxon>Parasutterella</taxon>
    </lineage>
</organism>
<dbReference type="AlphaFoldDB" id="A0A6L6YHL0"/>
<feature type="compositionally biased region" description="Basic and acidic residues" evidence="1">
    <location>
        <begin position="525"/>
        <end position="551"/>
    </location>
</feature>
<protein>
    <submittedName>
        <fullName evidence="3">Uncharacterized protein</fullName>
    </submittedName>
</protein>
<evidence type="ECO:0000256" key="2">
    <source>
        <dbReference type="SAM" id="SignalP"/>
    </source>
</evidence>
<feature type="chain" id="PRO_5026873802" evidence="2">
    <location>
        <begin position="18"/>
        <end position="929"/>
    </location>
</feature>
<feature type="region of interest" description="Disordered" evidence="1">
    <location>
        <begin position="605"/>
        <end position="635"/>
    </location>
</feature>
<keyword evidence="2" id="KW-0732">Signal</keyword>
<feature type="non-terminal residue" evidence="3">
    <location>
        <position position="929"/>
    </location>
</feature>
<sequence>MIIAASLLPFLSTPAISAELTVDKQIEESSESFRDLENLTGTMSSGSFFYWKKPGQQNLEFDNVKAIECTNLKNTASGSIFKTLSSGKTESQTQLISFKNFAPSIYSSSGVIFSASGIQDSVIKVHQIVEGDMGDLTVLGNTYTASMKPIVSLNPPQMGVFNVTQGSAQYIRGNIRSITPKNNGKGTVILLRGDNTDSNAYPYPTEQAFLGAIGDVGDDEHRFYQGIVMVRQGDQYIEKMGTLYATLYGIRTFESENGSDEKLTSLGLPTGQYIKSIEKIDLKSTDSRNASYGIYSWTDNGNKGSGRSYVGIRGKKNTAGEYVGIEINNPNHLQPIAVLNMGGVQEVEALNSEGVSIIAKGKPKTEVGKPDVDLALTARIQGQIHKDRADRSSILTKTKFIGPFIINNRVLVQASVLQGSVTNPKPPLEKGVSVVEFSSNSYGTGSVFNPGSYIEVQAGTNKTALDGDVNPYNNTRLLLTNTKLTWTYNTYISNLGVLRSSPLVNPSLSTSYATSAFEFNTVHVSDRHVSPENEPKKEFDPVKPDPDKPDPDTPDSEDKEPSKDISLITPIALASGSSWINASAGTSSMNEASSWSVLDKRALTDITDPTNPDLVSPGPTDPDPVDPDIDKPDQPDELPYKYPYGNGPYMNYWAIGSTDKAAPYFYFAKIETSDGKAIQSDRSNASSLDFYVKPTNFYRNGTKITTLSSLNADNLCAGDSCEGGDREIPPGWKGARNDKRLAAAFWLLRSAANSIYAKEGIENVGSQSDIMIKDDFEDGYNKGLSKGTKWHILKDADGNELKDDSGNPIIRRWDPNDPDAEFAKAAGWVVIPEGVVNHALRAQWYFEDIELVQDSASDVPSSVIGEGAKYRGEIIDLATWFPQYPLEPGFTHPLPLFPATPIPKPNPQPTPTMKSIEAVSLSHYFTWRQ</sequence>